<proteinExistence type="predicted"/>
<dbReference type="GeneID" id="67026118"/>
<evidence type="ECO:0000313" key="2">
    <source>
        <dbReference type="Proteomes" id="UP000650533"/>
    </source>
</evidence>
<dbReference type="EMBL" id="CP059658">
    <property type="protein sequence ID" value="QRW15837.1"/>
    <property type="molecule type" value="Genomic_DNA"/>
</dbReference>
<gene>
    <name evidence="1" type="ORF">RhiXN_03838</name>
</gene>
<protein>
    <submittedName>
        <fullName evidence="1">Uncharacterized protein</fullName>
    </submittedName>
</protein>
<sequence length="245" mass="23773">MFFSRFIVAAISFGAISLAAPIGMSGIALPVGGLLPGGSSLPLVGSIIPADKSGLPVGGSGLPLPIGGGAIPILGDGGAIPALGGGNKIKLPLISRSDSTYVGSLDKVNSIAGGLLGKLNGASGIDAGSLLSELTSLNGALGGVKSVLEPLQGLGVDSLLCGLPLGQVTNKTKEVFTLVQGVMAKIQSLELTGPIKSELANTVGCLTDITSGLAIAPQVQSIVKGLLGKVLGLVGGLLGGLGLGL</sequence>
<accession>A0A8H8ST25</accession>
<dbReference type="AlphaFoldDB" id="A0A8H8ST25"/>
<dbReference type="Proteomes" id="UP000650533">
    <property type="component" value="Chromosome 1"/>
</dbReference>
<evidence type="ECO:0000313" key="1">
    <source>
        <dbReference type="EMBL" id="QRW15837.1"/>
    </source>
</evidence>
<dbReference type="KEGG" id="rsx:RhiXN_03838"/>
<organism evidence="1 2">
    <name type="scientific">Rhizoctonia solani</name>
    <dbReference type="NCBI Taxonomy" id="456999"/>
    <lineage>
        <taxon>Eukaryota</taxon>
        <taxon>Fungi</taxon>
        <taxon>Dikarya</taxon>
        <taxon>Basidiomycota</taxon>
        <taxon>Agaricomycotina</taxon>
        <taxon>Agaricomycetes</taxon>
        <taxon>Cantharellales</taxon>
        <taxon>Ceratobasidiaceae</taxon>
        <taxon>Rhizoctonia</taxon>
    </lineage>
</organism>
<name>A0A8H8ST25_9AGAM</name>
<reference evidence="1" key="1">
    <citation type="submission" date="2020-05" db="EMBL/GenBank/DDBJ databases">
        <title>Evolutionary and genomic comparisons of hybrid uninucleate and nonhybrid Rhizoctonia fungi.</title>
        <authorList>
            <person name="Li C."/>
            <person name="Chen X."/>
        </authorList>
    </citation>
    <scope>NUCLEOTIDE SEQUENCE</scope>
    <source>
        <strain evidence="1">AG-1 IA</strain>
    </source>
</reference>
<dbReference type="RefSeq" id="XP_043176074.1">
    <property type="nucleotide sequence ID" value="XM_043323655.1"/>
</dbReference>